<dbReference type="PANTHER" id="PTHR13887">
    <property type="entry name" value="GLUTATHIONE S-TRANSFERASE KAPPA"/>
    <property type="match status" value="1"/>
</dbReference>
<dbReference type="InterPro" id="IPR001853">
    <property type="entry name" value="DSBA-like_thioredoxin_dom"/>
</dbReference>
<feature type="domain" description="DSBA-like thioredoxin" evidence="1">
    <location>
        <begin position="9"/>
        <end position="210"/>
    </location>
</feature>
<evidence type="ECO:0000313" key="2">
    <source>
        <dbReference type="EMBL" id="QOL81913.1"/>
    </source>
</evidence>
<keyword evidence="3" id="KW-1185">Reference proteome</keyword>
<organism evidence="2 3">
    <name type="scientific">Pseudooceanicola spongiae</name>
    <dbReference type="NCBI Taxonomy" id="2613965"/>
    <lineage>
        <taxon>Bacteria</taxon>
        <taxon>Pseudomonadati</taxon>
        <taxon>Pseudomonadota</taxon>
        <taxon>Alphaproteobacteria</taxon>
        <taxon>Rhodobacterales</taxon>
        <taxon>Paracoccaceae</taxon>
        <taxon>Pseudooceanicola</taxon>
    </lineage>
</organism>
<evidence type="ECO:0000259" key="1">
    <source>
        <dbReference type="Pfam" id="PF01323"/>
    </source>
</evidence>
<dbReference type="Pfam" id="PF01323">
    <property type="entry name" value="DSBA"/>
    <property type="match status" value="1"/>
</dbReference>
<dbReference type="AlphaFoldDB" id="A0A7L9WPQ0"/>
<reference evidence="2 3" key="1">
    <citation type="submission" date="2019-10" db="EMBL/GenBank/DDBJ databases">
        <title>Pseudopuniceibacterium sp. HQ09 islated from Antarctica.</title>
        <authorList>
            <person name="Liao L."/>
            <person name="Su S."/>
            <person name="Chen B."/>
            <person name="Yu Y."/>
        </authorList>
    </citation>
    <scope>NUCLEOTIDE SEQUENCE [LARGE SCALE GENOMIC DNA]</scope>
    <source>
        <strain evidence="2 3">HQ09</strain>
    </source>
</reference>
<dbReference type="EMBL" id="CP045201">
    <property type="protein sequence ID" value="QOL81913.1"/>
    <property type="molecule type" value="Genomic_DNA"/>
</dbReference>
<sequence>MPTPTPSETLIVVSDTICPWCFIGKRRLEGALTQLASEGLHFELEWRPFQLNPDMPDDGAERTAYRTAKFGSLAKSQAMDKQVADVGQEVGIGFRYDLITRTPNTLASHVMIADALRAGGPALQNRAVEALFQAYFVEGQDVGRTEVLRSIARDVGFDHGPSVNAALWELVEAQDVDARQEGIRGVPSVILGQQLLFSGAQPSDVMAQILRDAVAEAATG</sequence>
<dbReference type="RefSeq" id="WP_193079827.1">
    <property type="nucleotide sequence ID" value="NZ_CP045201.1"/>
</dbReference>
<proteinExistence type="predicted"/>
<dbReference type="Gene3D" id="3.40.30.10">
    <property type="entry name" value="Glutaredoxin"/>
    <property type="match status" value="1"/>
</dbReference>
<dbReference type="KEGG" id="pshq:F3W81_14420"/>
<dbReference type="GO" id="GO:0016491">
    <property type="term" value="F:oxidoreductase activity"/>
    <property type="evidence" value="ECO:0007669"/>
    <property type="project" value="InterPro"/>
</dbReference>
<dbReference type="CDD" id="cd03024">
    <property type="entry name" value="DsbA_FrnE"/>
    <property type="match status" value="1"/>
</dbReference>
<name>A0A7L9WPQ0_9RHOB</name>
<dbReference type="InterPro" id="IPR036249">
    <property type="entry name" value="Thioredoxin-like_sf"/>
</dbReference>
<dbReference type="PANTHER" id="PTHR13887:SF41">
    <property type="entry name" value="THIOREDOXIN SUPERFAMILY PROTEIN"/>
    <property type="match status" value="1"/>
</dbReference>
<evidence type="ECO:0000313" key="3">
    <source>
        <dbReference type="Proteomes" id="UP000594118"/>
    </source>
</evidence>
<protein>
    <submittedName>
        <fullName evidence="2">Disulfide bond formation protein DsbA</fullName>
    </submittedName>
</protein>
<dbReference type="Proteomes" id="UP000594118">
    <property type="component" value="Chromosome"/>
</dbReference>
<accession>A0A7L9WPQ0</accession>
<dbReference type="SUPFAM" id="SSF52833">
    <property type="entry name" value="Thioredoxin-like"/>
    <property type="match status" value="1"/>
</dbReference>
<gene>
    <name evidence="2" type="ORF">F3W81_14420</name>
</gene>